<organism evidence="2 3">
    <name type="scientific">Yeguia hominis</name>
    <dbReference type="NCBI Taxonomy" id="2763662"/>
    <lineage>
        <taxon>Bacteria</taxon>
        <taxon>Bacillati</taxon>
        <taxon>Bacillota</taxon>
        <taxon>Clostridia</taxon>
        <taxon>Eubacteriales</taxon>
        <taxon>Yeguiaceae</taxon>
        <taxon>Yeguia</taxon>
    </lineage>
</organism>
<evidence type="ECO:0000259" key="1">
    <source>
        <dbReference type="Pfam" id="PF14287"/>
    </source>
</evidence>
<gene>
    <name evidence="2" type="ORF">IAG03_04305</name>
</gene>
<dbReference type="InterPro" id="IPR025378">
    <property type="entry name" value="DUF4368"/>
</dbReference>
<reference evidence="2" key="1">
    <citation type="submission" date="2020-08" db="EMBL/GenBank/DDBJ databases">
        <title>Genome public.</title>
        <authorList>
            <person name="Liu C."/>
            <person name="Sun Q."/>
        </authorList>
    </citation>
    <scope>NUCLEOTIDE SEQUENCE</scope>
    <source>
        <strain evidence="2">NSJ-40</strain>
    </source>
</reference>
<accession>A0A926DA84</accession>
<dbReference type="Proteomes" id="UP000651482">
    <property type="component" value="Unassembled WGS sequence"/>
</dbReference>
<evidence type="ECO:0000313" key="3">
    <source>
        <dbReference type="Proteomes" id="UP000651482"/>
    </source>
</evidence>
<name>A0A926DA84_9FIRM</name>
<proteinExistence type="predicted"/>
<dbReference type="Pfam" id="PF14287">
    <property type="entry name" value="DUF4368"/>
    <property type="match status" value="1"/>
</dbReference>
<protein>
    <submittedName>
        <fullName evidence="2">DUF4368 domain-containing protein</fullName>
    </submittedName>
</protein>
<feature type="domain" description="DUF4368" evidence="1">
    <location>
        <begin position="58"/>
        <end position="122"/>
    </location>
</feature>
<evidence type="ECO:0000313" key="2">
    <source>
        <dbReference type="EMBL" id="MBC8533235.1"/>
    </source>
</evidence>
<sequence length="147" mass="17550">MQAAVARSKEVDVLYEKLFEEKVLGNLTEERFKKLSEKYEDEQTELSQRVRHLKQIVAEEQKHELNAEGFLQLVRKYTDIQELTPEILREFVDKIVVHHREQRFGETVQRVDIYYKMIGQVELPQMNQQEKESYLHIFGHKETSQSA</sequence>
<comment type="caution">
    <text evidence="2">The sequence shown here is derived from an EMBL/GenBank/DDBJ whole genome shotgun (WGS) entry which is preliminary data.</text>
</comment>
<keyword evidence="3" id="KW-1185">Reference proteome</keyword>
<dbReference type="EMBL" id="JACRSN010000005">
    <property type="protein sequence ID" value="MBC8533235.1"/>
    <property type="molecule type" value="Genomic_DNA"/>
</dbReference>
<dbReference type="RefSeq" id="WP_249318586.1">
    <property type="nucleotide sequence ID" value="NZ_JACRSN010000005.1"/>
</dbReference>
<dbReference type="AlphaFoldDB" id="A0A926DA84"/>